<dbReference type="InterPro" id="IPR013382">
    <property type="entry name" value="CRISPR-assoc_prot_Cse2"/>
</dbReference>
<evidence type="ECO:0000313" key="2">
    <source>
        <dbReference type="EMBL" id="GLU49915.1"/>
    </source>
</evidence>
<dbReference type="AlphaFoldDB" id="A0A9W6P967"/>
<feature type="compositionally biased region" description="Low complexity" evidence="1">
    <location>
        <begin position="97"/>
        <end position="116"/>
    </location>
</feature>
<sequence>MTDSERILARADLLVERVRALVVKEPASRAALRRGVGLTPDDPRMIPAHRIVAPFTAGERAATERAFYAVAAMMAAQSRTARDADGAAKDEPEEQAAPEQETAPTAVAEQATTAPQGPAPKRLNLGATLADAVLHGEAKADTTEQRLHLLARQPLEGVHRHLPRLVLHLRADHVALDWGLLARDLARWGRTPRQVAKEWVQTYHRALETARRTNDTTTPTDEESKAA</sequence>
<dbReference type="Pfam" id="PF09485">
    <property type="entry name" value="CRISPR_Cse2"/>
    <property type="match status" value="1"/>
</dbReference>
<gene>
    <name evidence="2" type="ORF">Nans01_42660</name>
</gene>
<organism evidence="2 3">
    <name type="scientific">Nocardiopsis ansamitocini</name>
    <dbReference type="NCBI Taxonomy" id="1670832"/>
    <lineage>
        <taxon>Bacteria</taxon>
        <taxon>Bacillati</taxon>
        <taxon>Actinomycetota</taxon>
        <taxon>Actinomycetes</taxon>
        <taxon>Streptosporangiales</taxon>
        <taxon>Nocardiopsidaceae</taxon>
        <taxon>Nocardiopsis</taxon>
    </lineage>
</organism>
<dbReference type="RefSeq" id="WP_285761458.1">
    <property type="nucleotide sequence ID" value="NZ_BSQG01000010.1"/>
</dbReference>
<dbReference type="Proteomes" id="UP001165092">
    <property type="component" value="Unassembled WGS sequence"/>
</dbReference>
<evidence type="ECO:0000313" key="3">
    <source>
        <dbReference type="Proteomes" id="UP001165092"/>
    </source>
</evidence>
<comment type="caution">
    <text evidence="2">The sequence shown here is derived from an EMBL/GenBank/DDBJ whole genome shotgun (WGS) entry which is preliminary data.</text>
</comment>
<reference evidence="2" key="1">
    <citation type="submission" date="2023-02" db="EMBL/GenBank/DDBJ databases">
        <title>Nocardiopsis ansamitocini NBRC 112285.</title>
        <authorList>
            <person name="Ichikawa N."/>
            <person name="Sato H."/>
            <person name="Tonouchi N."/>
        </authorList>
    </citation>
    <scope>NUCLEOTIDE SEQUENCE</scope>
    <source>
        <strain evidence="2">NBRC 112285</strain>
    </source>
</reference>
<feature type="region of interest" description="Disordered" evidence="1">
    <location>
        <begin position="81"/>
        <end position="121"/>
    </location>
</feature>
<accession>A0A9W6P967</accession>
<proteinExistence type="predicted"/>
<dbReference type="Gene3D" id="1.10.520.40">
    <property type="entry name" value="CRISPR-associated protein Cse2"/>
    <property type="match status" value="1"/>
</dbReference>
<dbReference type="NCBIfam" id="TIGR02548">
    <property type="entry name" value="casB_cse2"/>
    <property type="match status" value="1"/>
</dbReference>
<keyword evidence="3" id="KW-1185">Reference proteome</keyword>
<dbReference type="CDD" id="cd09731">
    <property type="entry name" value="Cse2_I-E"/>
    <property type="match status" value="1"/>
</dbReference>
<dbReference type="EMBL" id="BSQG01000010">
    <property type="protein sequence ID" value="GLU49915.1"/>
    <property type="molecule type" value="Genomic_DNA"/>
</dbReference>
<evidence type="ECO:0008006" key="4">
    <source>
        <dbReference type="Google" id="ProtNLM"/>
    </source>
</evidence>
<name>A0A9W6P967_9ACTN</name>
<feature type="compositionally biased region" description="Basic and acidic residues" evidence="1">
    <location>
        <begin position="81"/>
        <end position="90"/>
    </location>
</feature>
<protein>
    <recommendedName>
        <fullName evidence="4">CRISPR system Cascade subunit CasB</fullName>
    </recommendedName>
</protein>
<dbReference type="InterPro" id="IPR038287">
    <property type="entry name" value="Cse2_sf"/>
</dbReference>
<evidence type="ECO:0000256" key="1">
    <source>
        <dbReference type="SAM" id="MobiDB-lite"/>
    </source>
</evidence>